<name>A0A0D2XVK0_FUSOF</name>
<organism evidence="1 2">
    <name type="scientific">Fusarium oxysporum (strain Fo5176)</name>
    <name type="common">Fusarium vascular wilt</name>
    <dbReference type="NCBI Taxonomy" id="660025"/>
    <lineage>
        <taxon>Eukaryota</taxon>
        <taxon>Fungi</taxon>
        <taxon>Dikarya</taxon>
        <taxon>Ascomycota</taxon>
        <taxon>Pezizomycotina</taxon>
        <taxon>Sordariomycetes</taxon>
        <taxon>Hypocreomycetidae</taxon>
        <taxon>Hypocreales</taxon>
        <taxon>Nectriaceae</taxon>
        <taxon>Fusarium</taxon>
        <taxon>Fusarium oxysporum species complex</taxon>
    </lineage>
</organism>
<protein>
    <submittedName>
        <fullName evidence="1">Uncharacterized protein</fullName>
    </submittedName>
</protein>
<reference evidence="1" key="2">
    <citation type="submission" date="2025-08" db="UniProtKB">
        <authorList>
            <consortium name="EnsemblFungi"/>
        </authorList>
    </citation>
    <scope>IDENTIFICATION</scope>
    <source>
        <strain evidence="1">4287 / CBS 123668 / FGSC 9935 / NRRL 34936</strain>
    </source>
</reference>
<accession>A0A0D2XVK0</accession>
<dbReference type="PANTHER" id="PTHR12459:SF15">
    <property type="entry name" value="TRANSMEMBRANE PROTEIN 135"/>
    <property type="match status" value="1"/>
</dbReference>
<dbReference type="EnsemblFungi" id="FOXG_08012T0">
    <property type="protein sequence ID" value="FOXG_08012P0"/>
    <property type="gene ID" value="FOXG_08012"/>
</dbReference>
<dbReference type="PANTHER" id="PTHR12459">
    <property type="entry name" value="TRANSMEMBRANE PROTEIN 135-RELATED"/>
    <property type="match status" value="1"/>
</dbReference>
<evidence type="ECO:0000313" key="1">
    <source>
        <dbReference type="EnsemblFungi" id="FOXG_08012P0"/>
    </source>
</evidence>
<dbReference type="Proteomes" id="UP000002489">
    <property type="component" value="Unassembled WGS sequence"/>
</dbReference>
<evidence type="ECO:0000313" key="2">
    <source>
        <dbReference type="Proteomes" id="UP000002489"/>
    </source>
</evidence>
<proteinExistence type="predicted"/>
<sequence>MAMPAIDVRPARKGPLRLDPIPEILRPLIRAYLLGYASAVAPRLLTLVLQHVAKRKRKLASQLAPDLDDSSFVSSAVYIEPLKSILEKTARGLSEAGRLRLARWLSTFLAAWFGLRLLHSYEGRAYTETVPPKEGSAHNTEPQTVKFAGRTMDLTLFAVTRALDVLVGDLWARHKARRLASNRWSKAERFLSKFVDPLVFAASSGLVMWAWFYHPSRLPRSYNKWITSAASVDLRLIEALRRCHSGEFQYGKETGQAHLLQESRRKDIALFVAPRALATVLPRRYSLDKEWRERLVFAASTAVVFTCVAENPDRVRGVFGKLLKMVLNK</sequence>
<dbReference type="AlphaFoldDB" id="A0A0D2XVK0"/>
<dbReference type="InterPro" id="IPR026749">
    <property type="entry name" value="Tmem135"/>
</dbReference>
<reference evidence="2" key="1">
    <citation type="journal article" date="2012" name="Mol. Plant Microbe Interact.">
        <title>A highly conserved effector in Fusarium oxysporum is required for full virulence on Arabidopsis.</title>
        <authorList>
            <person name="Thatcher L.F."/>
            <person name="Gardiner D.M."/>
            <person name="Kazan K."/>
            <person name="Manners J."/>
        </authorList>
    </citation>
    <scope>NUCLEOTIDE SEQUENCE [LARGE SCALE GENOMIC DNA]</scope>
    <source>
        <strain evidence="2">Fo5176</strain>
    </source>
</reference>